<keyword evidence="7 10" id="KW-0067">ATP-binding</keyword>
<evidence type="ECO:0000256" key="9">
    <source>
        <dbReference type="ARBA" id="ARBA00048160"/>
    </source>
</evidence>
<keyword evidence="14" id="KW-1185">Reference proteome</keyword>
<dbReference type="PROSITE" id="PS51748">
    <property type="entry name" value="HEXOKINASE_2"/>
    <property type="match status" value="1"/>
</dbReference>
<evidence type="ECO:0000256" key="1">
    <source>
        <dbReference type="ARBA" id="ARBA00004888"/>
    </source>
</evidence>
<proteinExistence type="inferred from homology"/>
<dbReference type="GO" id="GO:0001678">
    <property type="term" value="P:intracellular glucose homeostasis"/>
    <property type="evidence" value="ECO:0007669"/>
    <property type="project" value="InterPro"/>
</dbReference>
<evidence type="ECO:0000256" key="4">
    <source>
        <dbReference type="ARBA" id="ARBA00022679"/>
    </source>
</evidence>
<dbReference type="InterPro" id="IPR022672">
    <property type="entry name" value="Hexokinase_N"/>
</dbReference>
<dbReference type="Proteomes" id="UP001142055">
    <property type="component" value="Chromosome 1"/>
</dbReference>
<dbReference type="GO" id="GO:0005536">
    <property type="term" value="F:D-glucose binding"/>
    <property type="evidence" value="ECO:0007669"/>
    <property type="project" value="InterPro"/>
</dbReference>
<evidence type="ECO:0000256" key="3">
    <source>
        <dbReference type="ARBA" id="ARBA00009225"/>
    </source>
</evidence>
<evidence type="ECO:0000256" key="6">
    <source>
        <dbReference type="ARBA" id="ARBA00022777"/>
    </source>
</evidence>
<dbReference type="Pfam" id="PF03727">
    <property type="entry name" value="Hexokinase_2"/>
    <property type="match status" value="1"/>
</dbReference>
<dbReference type="GO" id="GO:0006096">
    <property type="term" value="P:glycolytic process"/>
    <property type="evidence" value="ECO:0007669"/>
    <property type="project" value="UniProtKB-KW"/>
</dbReference>
<evidence type="ECO:0000256" key="2">
    <source>
        <dbReference type="ARBA" id="ARBA00005028"/>
    </source>
</evidence>
<comment type="catalytic activity">
    <reaction evidence="8">
        <text>a D-hexose + ATP = a D-hexose 6-phosphate + ADP + H(+)</text>
        <dbReference type="Rhea" id="RHEA:22740"/>
        <dbReference type="ChEBI" id="CHEBI:4194"/>
        <dbReference type="ChEBI" id="CHEBI:15378"/>
        <dbReference type="ChEBI" id="CHEBI:30616"/>
        <dbReference type="ChEBI" id="CHEBI:229467"/>
        <dbReference type="ChEBI" id="CHEBI:456216"/>
        <dbReference type="EC" id="2.7.1.1"/>
    </reaction>
    <physiologicalReaction direction="left-to-right" evidence="8">
        <dbReference type="Rhea" id="RHEA:22741"/>
    </physiologicalReaction>
</comment>
<dbReference type="AlphaFoldDB" id="A0A9Q0RSF7"/>
<dbReference type="InterPro" id="IPR022673">
    <property type="entry name" value="Hexokinase_C"/>
</dbReference>
<evidence type="ECO:0000256" key="5">
    <source>
        <dbReference type="ARBA" id="ARBA00022741"/>
    </source>
</evidence>
<dbReference type="Pfam" id="PF00349">
    <property type="entry name" value="Hexokinase_1"/>
    <property type="match status" value="1"/>
</dbReference>
<dbReference type="GO" id="GO:0005739">
    <property type="term" value="C:mitochondrion"/>
    <property type="evidence" value="ECO:0007669"/>
    <property type="project" value="TreeGrafter"/>
</dbReference>
<protein>
    <recommendedName>
        <fullName evidence="10">Phosphotransferase</fullName>
        <ecNumber evidence="10">2.7.1.-</ecNumber>
    </recommendedName>
</protein>
<dbReference type="GO" id="GO:0005524">
    <property type="term" value="F:ATP binding"/>
    <property type="evidence" value="ECO:0007669"/>
    <property type="project" value="UniProtKB-UniRule"/>
</dbReference>
<dbReference type="OMA" id="TNIRVCD"/>
<dbReference type="PANTHER" id="PTHR19443:SF54">
    <property type="entry name" value="PHOSPHOTRANSFERASE"/>
    <property type="match status" value="1"/>
</dbReference>
<dbReference type="InterPro" id="IPR043129">
    <property type="entry name" value="ATPase_NBD"/>
</dbReference>
<evidence type="ECO:0000313" key="14">
    <source>
        <dbReference type="Proteomes" id="UP001142055"/>
    </source>
</evidence>
<dbReference type="GO" id="GO:0006006">
    <property type="term" value="P:glucose metabolic process"/>
    <property type="evidence" value="ECO:0007669"/>
    <property type="project" value="TreeGrafter"/>
</dbReference>
<dbReference type="GO" id="GO:0008865">
    <property type="term" value="F:fructokinase activity"/>
    <property type="evidence" value="ECO:0007669"/>
    <property type="project" value="TreeGrafter"/>
</dbReference>
<evidence type="ECO:0000256" key="7">
    <source>
        <dbReference type="ARBA" id="ARBA00022840"/>
    </source>
</evidence>
<dbReference type="Gene3D" id="3.30.420.40">
    <property type="match status" value="1"/>
</dbReference>
<evidence type="ECO:0000256" key="8">
    <source>
        <dbReference type="ARBA" id="ARBA00044613"/>
    </source>
</evidence>
<dbReference type="EMBL" id="JAPWDV010000001">
    <property type="protein sequence ID" value="KAJ6224186.1"/>
    <property type="molecule type" value="Genomic_DNA"/>
</dbReference>
<feature type="domain" description="Hexokinase C-terminal" evidence="12">
    <location>
        <begin position="250"/>
        <end position="486"/>
    </location>
</feature>
<organism evidence="13 14">
    <name type="scientific">Blomia tropicalis</name>
    <name type="common">Mite</name>
    <dbReference type="NCBI Taxonomy" id="40697"/>
    <lineage>
        <taxon>Eukaryota</taxon>
        <taxon>Metazoa</taxon>
        <taxon>Ecdysozoa</taxon>
        <taxon>Arthropoda</taxon>
        <taxon>Chelicerata</taxon>
        <taxon>Arachnida</taxon>
        <taxon>Acari</taxon>
        <taxon>Acariformes</taxon>
        <taxon>Sarcoptiformes</taxon>
        <taxon>Astigmata</taxon>
        <taxon>Glycyphagoidea</taxon>
        <taxon>Echimyopodidae</taxon>
        <taxon>Blomia</taxon>
    </lineage>
</organism>
<dbReference type="GO" id="GO:0005829">
    <property type="term" value="C:cytosol"/>
    <property type="evidence" value="ECO:0007669"/>
    <property type="project" value="TreeGrafter"/>
</dbReference>
<dbReference type="InterPro" id="IPR001312">
    <property type="entry name" value="Hexokinase"/>
</dbReference>
<dbReference type="PANTHER" id="PTHR19443">
    <property type="entry name" value="HEXOKINASE"/>
    <property type="match status" value="1"/>
</dbReference>
<dbReference type="PRINTS" id="PR00475">
    <property type="entry name" value="HEXOKINASE"/>
</dbReference>
<dbReference type="Gene3D" id="3.40.367.20">
    <property type="match status" value="1"/>
</dbReference>
<comment type="pathway">
    <text evidence="2">Carbohydrate metabolism; hexose metabolism.</text>
</comment>
<dbReference type="SUPFAM" id="SSF53067">
    <property type="entry name" value="Actin-like ATPase domain"/>
    <property type="match status" value="2"/>
</dbReference>
<keyword evidence="6 10" id="KW-0418">Kinase</keyword>
<keyword evidence="10" id="KW-0324">Glycolysis</keyword>
<feature type="domain" description="Hexokinase N-terminal" evidence="11">
    <location>
        <begin position="32"/>
        <end position="243"/>
    </location>
</feature>
<comment type="pathway">
    <text evidence="1">Carbohydrate degradation; glycolysis; D-glyceraldehyde 3-phosphate and glycerone phosphate from D-glucose: step 1/4.</text>
</comment>
<gene>
    <name evidence="13" type="ORF">RDWZM_002731</name>
</gene>
<keyword evidence="4 10" id="KW-0808">Transferase</keyword>
<dbReference type="GO" id="GO:0004340">
    <property type="term" value="F:glucokinase activity"/>
    <property type="evidence" value="ECO:0007669"/>
    <property type="project" value="TreeGrafter"/>
</dbReference>
<dbReference type="FunFam" id="3.40.367.20:FF:000020">
    <property type="entry name" value="Hexokinase-1"/>
    <property type="match status" value="1"/>
</dbReference>
<evidence type="ECO:0000259" key="12">
    <source>
        <dbReference type="Pfam" id="PF03727"/>
    </source>
</evidence>
<evidence type="ECO:0000259" key="11">
    <source>
        <dbReference type="Pfam" id="PF00349"/>
    </source>
</evidence>
<comment type="catalytic activity">
    <reaction evidence="9">
        <text>D-glucose + ATP = D-glucose 6-phosphate + ADP + H(+)</text>
        <dbReference type="Rhea" id="RHEA:17825"/>
        <dbReference type="ChEBI" id="CHEBI:4167"/>
        <dbReference type="ChEBI" id="CHEBI:15378"/>
        <dbReference type="ChEBI" id="CHEBI:30616"/>
        <dbReference type="ChEBI" id="CHEBI:61548"/>
        <dbReference type="ChEBI" id="CHEBI:456216"/>
        <dbReference type="EC" id="2.7.1.1"/>
    </reaction>
    <physiologicalReaction direction="left-to-right" evidence="9">
        <dbReference type="Rhea" id="RHEA:17826"/>
    </physiologicalReaction>
</comment>
<evidence type="ECO:0000256" key="10">
    <source>
        <dbReference type="RuleBase" id="RU362007"/>
    </source>
</evidence>
<evidence type="ECO:0000313" key="13">
    <source>
        <dbReference type="EMBL" id="KAJ6224186.1"/>
    </source>
</evidence>
<accession>A0A9Q0RSF7</accession>
<name>A0A9Q0RSF7_BLOTA</name>
<comment type="caution">
    <text evidence="13">The sequence shown here is derived from an EMBL/GenBank/DDBJ whole genome shotgun (WGS) entry which is preliminary data.</text>
</comment>
<reference evidence="13" key="1">
    <citation type="submission" date="2022-12" db="EMBL/GenBank/DDBJ databases">
        <title>Genome assemblies of Blomia tropicalis.</title>
        <authorList>
            <person name="Cui Y."/>
        </authorList>
    </citation>
    <scope>NUCLEOTIDE SEQUENCE</scope>
    <source>
        <tissue evidence="13">Adult mites</tissue>
    </source>
</reference>
<keyword evidence="5 10" id="KW-0547">Nucleotide-binding</keyword>
<comment type="similarity">
    <text evidence="3 10">Belongs to the hexokinase family.</text>
</comment>
<sequence length="495" mass="55571">MKVSKYLLEESQFHHPKLILNDAKRQDEAIAIIDQFLLDRSQVARIQSIFTDELANGLSNSLERRRGNSLLMVNTFVPALQSIERETLAGDYISLDIGSSNFRVLYTKLCPGSNNTKEDHTDQDQFSVKYYEIPIEFRKGSSNKLFNFLAECIESFLREIPLCTKTNDTILPLGFTFSFPMNQLAIDVGQLKTWTKNYDLPDAVGQDVASLLQQSIESRGNPFNVRVVALLNDSTGTLVKGSYIDSDCAIGLIMGTGNNACYLEKVENIEKWQRTQRYNQVREILINMESGGFGDNGCIDFARTKYDRAVDDESLFPGSFTFEKYIGGHYLGEIFRHLLLDLTETGVIFNGNVSNQLKIKDSIKSEHLSSIEGDNTSNSVLELIDTLEYNRNKILDDDIAIIRYACSRITIRAATLLAALLSTLVIRMGRKRTVIAVDGSVYRKHPRIHQLMTDFINNLVDDHTKQIEIIEAEDGSGKGAGIVAALACKLKLYGQ</sequence>
<dbReference type="EC" id="2.7.1.-" evidence="10"/>